<feature type="region of interest" description="Disordered" evidence="1">
    <location>
        <begin position="331"/>
        <end position="374"/>
    </location>
</feature>
<organism evidence="2">
    <name type="scientific">Volvox carteri f. nagariensis</name>
    <dbReference type="NCBI Taxonomy" id="3068"/>
    <lineage>
        <taxon>Eukaryota</taxon>
        <taxon>Viridiplantae</taxon>
        <taxon>Chlorophyta</taxon>
        <taxon>core chlorophytes</taxon>
        <taxon>Chlorophyceae</taxon>
        <taxon>CS clade</taxon>
        <taxon>Chlamydomonadales</taxon>
        <taxon>Volvocaceae</taxon>
        <taxon>Volvox</taxon>
    </lineage>
</organism>
<accession>D9CIX0</accession>
<feature type="compositionally biased region" description="Gly residues" evidence="1">
    <location>
        <begin position="358"/>
        <end position="374"/>
    </location>
</feature>
<evidence type="ECO:0000256" key="1">
    <source>
        <dbReference type="SAM" id="MobiDB-lite"/>
    </source>
</evidence>
<protein>
    <submittedName>
        <fullName evidence="2">MT0045f</fullName>
    </submittedName>
</protein>
<evidence type="ECO:0000313" key="2">
    <source>
        <dbReference type="EMBL" id="ADI46821.1"/>
    </source>
</evidence>
<name>D9CIX0_VOLCA</name>
<dbReference type="EMBL" id="GU784915">
    <property type="protein sequence ID" value="ADI46821.1"/>
    <property type="molecule type" value="Genomic_DNA"/>
</dbReference>
<reference evidence="2" key="1">
    <citation type="journal article" date="2010" name="Science">
        <title>Evolution of an expanded sex-determining locus in Volvox.</title>
        <authorList>
            <person name="Ferris P."/>
            <person name="Olson B.J."/>
            <person name="De Hoff P.L."/>
            <person name="Douglass S."/>
            <person name="Casero D."/>
            <person name="Prochnik S."/>
            <person name="Geng S."/>
            <person name="Rai R."/>
            <person name="Grimwood J."/>
            <person name="Schmutz J."/>
            <person name="Nishii I."/>
            <person name="Hamaji T."/>
            <person name="Nozaki H."/>
            <person name="Pellegrini M."/>
            <person name="Umen J.G."/>
        </authorList>
    </citation>
    <scope>NUCLEOTIDE SEQUENCE</scope>
    <source>
        <strain evidence="2">Eve</strain>
    </source>
</reference>
<proteinExistence type="predicted"/>
<dbReference type="AlphaFoldDB" id="D9CIX0"/>
<gene>
    <name evidence="2" type="primary">MT0045f</name>
</gene>
<dbReference type="PANTHER" id="PTHR37201">
    <property type="entry name" value="WD REPEAT PROTEIN"/>
    <property type="match status" value="1"/>
</dbReference>
<sequence length="459" mass="49265">MWASQRIAFSKVTRSSSRSLVPGSTPRAKHVRSKSYNLTWRGLSPIQHCARTLSPVCVAAAYEVENGDEKPSWQFLSDEEVDDLLADAAGFISVLDDLRPLDPAAYNPFYEVWTRIARIPPEERYRLLDELDPGSLRTLWRASMSRYVLDEVYTYEGRCESYQLGGQGAGGAGGVRLERVAPPGAGVGMGSMGNNRLVPSWQISEGGGSDPAAASVPSTTWLRPHVGAPELRASTFKQIFFVPLLPPPSPSPSLQPAGQMAAAEEVEEGAGVPLPLLAQSPPRIYSRVVLPLAGPLDRWWEPLYGRLRVQLVLTPLARDAGADLQLLYPDDPAAAEGEGEGEGDGGREGRGAASSGAPGSGPGGGRDGPGAGGWALWGPECLPPPLHGWGGGWSGWWRWPDPDPATYGKSPFSGGPRDYLRVAGPGVYVGCAYREGPGPGELREENFVYFLIVRKYGYS</sequence>
<dbReference type="PANTHER" id="PTHR37201:SF1">
    <property type="entry name" value="WD REPEAT PROTEIN"/>
    <property type="match status" value="1"/>
</dbReference>